<dbReference type="Pfam" id="PF13091">
    <property type="entry name" value="PLDc_2"/>
    <property type="match status" value="1"/>
</dbReference>
<reference evidence="2 4" key="2">
    <citation type="submission" date="2018-10" db="EMBL/GenBank/DDBJ databases">
        <title>Whole Genome of Vibrio owensii strain 170502, isolated from Acute Hepatopancreatic Necrosis Disease (AHPND) shrimp.</title>
        <authorList>
            <person name="Yan M."/>
            <person name="Wang X."/>
            <person name="Wang Y."/>
        </authorList>
    </citation>
    <scope>NUCLEOTIDE SEQUENCE [LARGE SCALE GENOMIC DNA]</scope>
    <source>
        <strain evidence="2 4">1700302</strain>
    </source>
</reference>
<dbReference type="InterPro" id="IPR025202">
    <property type="entry name" value="PLD-like_dom"/>
</dbReference>
<dbReference type="Proteomes" id="UP000272136">
    <property type="component" value="Chromosome 1"/>
</dbReference>
<dbReference type="NCBIfam" id="NF041068">
    <property type="entry name" value="DpdK"/>
    <property type="match status" value="1"/>
</dbReference>
<dbReference type="EMBL" id="CP045859">
    <property type="protein sequence ID" value="QGH47664.1"/>
    <property type="molecule type" value="Genomic_DNA"/>
</dbReference>
<dbReference type="SUPFAM" id="SSF56024">
    <property type="entry name" value="Phospholipase D/nuclease"/>
    <property type="match status" value="1"/>
</dbReference>
<evidence type="ECO:0000313" key="3">
    <source>
        <dbReference type="EMBL" id="QGH47664.1"/>
    </source>
</evidence>
<evidence type="ECO:0000313" key="2">
    <source>
        <dbReference type="EMBL" id="AYO14659.1"/>
    </source>
</evidence>
<evidence type="ECO:0000313" key="4">
    <source>
        <dbReference type="Proteomes" id="UP000272136"/>
    </source>
</evidence>
<gene>
    <name evidence="3" type="ORF">APZ19_11380</name>
    <name evidence="2" type="ORF">D0812_09665</name>
</gene>
<sequence>MSLRDKRQIMTKSLVGKLHIKEVLSGMLMGEILHPREMWLVSAWVSDFELLDNRSGAWELLNPSWGHRMVTFFEMLETAVSNGCHLNVVVKKHESNLKSVTQLNKRLGRFSTYRLEETQKLHTKGLLTKHAFLGGSMNFTYSGTNRNEEMMIFDRDPNVLANTGLEFSTSYLRKSSADLFALPNTLFASLSANSAFEHPSPGSVTSETIVLPEASVTYQGEGLGDVPLAAANLASENQQEDDDDCLF</sequence>
<accession>A0AAP9KAJ2</accession>
<proteinExistence type="predicted"/>
<keyword evidence="4" id="KW-1185">Reference proteome</keyword>
<reference evidence="3" key="3">
    <citation type="submission" date="2019-11" db="EMBL/GenBank/DDBJ databases">
        <title>Complete genome sequence of Vibrio owensii SH-14 isolated from shrimp with acute hepatopancreatic necrosis diease.</title>
        <authorList>
            <person name="Liang X."/>
            <person name="Wang Y."/>
        </authorList>
    </citation>
    <scope>NUCLEOTIDE SEQUENCE</scope>
    <source>
        <strain evidence="3">SH14</strain>
    </source>
</reference>
<name>A0AAP9KAJ2_9VIBR</name>
<reference evidence="3 5" key="1">
    <citation type="journal article" date="2015" name="Genome Announc.">
        <title>Draft Genome Sequence of Vibrio owensii Strain SH-14, Which Causes Shrimp Acute Hepatopancreatic Necrosis Disease.</title>
        <authorList>
            <person name="Liu L."/>
            <person name="Xiao J."/>
            <person name="Xia X."/>
            <person name="Pan Y."/>
            <person name="Yan S."/>
            <person name="Wang Y."/>
        </authorList>
    </citation>
    <scope>NUCLEOTIDE SEQUENCE [LARGE SCALE GENOMIC DNA]</scope>
    <source>
        <strain evidence="3 5">SH14</strain>
    </source>
</reference>
<protein>
    <submittedName>
        <fullName evidence="3">PLD-like domain protein</fullName>
    </submittedName>
</protein>
<feature type="domain" description="Phospholipase D-like" evidence="1">
    <location>
        <begin position="72"/>
        <end position="163"/>
    </location>
</feature>
<dbReference type="AlphaFoldDB" id="A0AAP9KAJ2"/>
<evidence type="ECO:0000313" key="5">
    <source>
        <dbReference type="Proteomes" id="UP000390336"/>
    </source>
</evidence>
<organism evidence="3 5">
    <name type="scientific">Vibrio owensii</name>
    <dbReference type="NCBI Taxonomy" id="696485"/>
    <lineage>
        <taxon>Bacteria</taxon>
        <taxon>Pseudomonadati</taxon>
        <taxon>Pseudomonadota</taxon>
        <taxon>Gammaproteobacteria</taxon>
        <taxon>Vibrionales</taxon>
        <taxon>Vibrionaceae</taxon>
        <taxon>Vibrio</taxon>
    </lineage>
</organism>
<dbReference type="RefSeq" id="WP_054822806.1">
    <property type="nucleotide sequence ID" value="NZ_CP033137.1"/>
</dbReference>
<dbReference type="EMBL" id="CP033137">
    <property type="protein sequence ID" value="AYO14659.1"/>
    <property type="molecule type" value="Genomic_DNA"/>
</dbReference>
<evidence type="ECO:0000259" key="1">
    <source>
        <dbReference type="Pfam" id="PF13091"/>
    </source>
</evidence>
<dbReference type="Gene3D" id="3.30.870.10">
    <property type="entry name" value="Endonuclease Chain A"/>
    <property type="match status" value="1"/>
</dbReference>
<dbReference type="Proteomes" id="UP000390336">
    <property type="component" value="Chromosome 1"/>
</dbReference>